<dbReference type="AlphaFoldDB" id="A0A345ZZA0"/>
<evidence type="ECO:0000313" key="1">
    <source>
        <dbReference type="EMBL" id="AXK82247.1"/>
    </source>
</evidence>
<dbReference type="OrthoDB" id="7173769at2"/>
<dbReference type="InterPro" id="IPR019226">
    <property type="entry name" value="DUF2158"/>
</dbReference>
<dbReference type="Pfam" id="PF09926">
    <property type="entry name" value="DUF2158"/>
    <property type="match status" value="1"/>
</dbReference>
<accession>A0A345ZZA0</accession>
<sequence length="31" mass="3355">MVQVESGGPPMTVAGEDQLGMVICEWFVETN</sequence>
<proteinExistence type="predicted"/>
<dbReference type="Proteomes" id="UP000254889">
    <property type="component" value="Chromosome"/>
</dbReference>
<keyword evidence="2" id="KW-1185">Reference proteome</keyword>
<organism evidence="1 2">
    <name type="scientific">Pseudolabrys taiwanensis</name>
    <dbReference type="NCBI Taxonomy" id="331696"/>
    <lineage>
        <taxon>Bacteria</taxon>
        <taxon>Pseudomonadati</taxon>
        <taxon>Pseudomonadota</taxon>
        <taxon>Alphaproteobacteria</taxon>
        <taxon>Hyphomicrobiales</taxon>
        <taxon>Xanthobacteraceae</taxon>
        <taxon>Pseudolabrys</taxon>
    </lineage>
</organism>
<dbReference type="KEGG" id="ptaw:DW352_17995"/>
<reference evidence="1 2" key="1">
    <citation type="submission" date="2018-07" db="EMBL/GenBank/DDBJ databases">
        <authorList>
            <person name="Quirk P.G."/>
            <person name="Krulwich T.A."/>
        </authorList>
    </citation>
    <scope>NUCLEOTIDE SEQUENCE [LARGE SCALE GENOMIC DNA]</scope>
    <source>
        <strain evidence="1 2">CC-BB4</strain>
    </source>
</reference>
<dbReference type="EMBL" id="CP031417">
    <property type="protein sequence ID" value="AXK82247.1"/>
    <property type="molecule type" value="Genomic_DNA"/>
</dbReference>
<name>A0A345ZZA0_9HYPH</name>
<protein>
    <submittedName>
        <fullName evidence="1">DUF2158 domain-containing protein</fullName>
    </submittedName>
</protein>
<evidence type="ECO:0000313" key="2">
    <source>
        <dbReference type="Proteomes" id="UP000254889"/>
    </source>
</evidence>
<gene>
    <name evidence="1" type="ORF">DW352_17995</name>
</gene>